<dbReference type="PATRIC" id="fig|1434110.4.peg.4424"/>
<dbReference type="Proteomes" id="UP000033101">
    <property type="component" value="Chromosome"/>
</dbReference>
<sequence>MDRIYNIKRKKIGSNIDQFDVNSNQASDTSTVFPEEIRDTRYRREDHRRIWNYLELLFSMLLDSFNRKYPVPKKTVVVITVALLYLISPIDISPDILPLIGFVDDVAVFAFAFSLIKDDLENYRAWKLIESGK</sequence>
<evidence type="ECO:0000256" key="3">
    <source>
        <dbReference type="ARBA" id="ARBA00022989"/>
    </source>
</evidence>
<dbReference type="Pfam" id="PF06803">
    <property type="entry name" value="DUF1232"/>
    <property type="match status" value="1"/>
</dbReference>
<dbReference type="RefSeq" id="WP_048141864.1">
    <property type="nucleotide sequence ID" value="NZ_BBCW01000021.1"/>
</dbReference>
<reference evidence="7 8" key="1">
    <citation type="submission" date="2014-07" db="EMBL/GenBank/DDBJ databases">
        <title>Methanogenic archaea and the global carbon cycle.</title>
        <authorList>
            <person name="Henriksen J.R."/>
            <person name="Luke J."/>
            <person name="Reinhart S."/>
            <person name="Benedict M.N."/>
            <person name="Youngblut N.D."/>
            <person name="Metcalf M.E."/>
            <person name="Whitaker R.J."/>
            <person name="Metcalf W.W."/>
        </authorList>
    </citation>
    <scope>NUCLEOTIDE SEQUENCE [LARGE SCALE GENOMIC DNA]</scope>
    <source>
        <strain evidence="7 8">HB-1</strain>
    </source>
</reference>
<comment type="subcellular location">
    <subcellularLocation>
        <location evidence="1">Endomembrane system</location>
        <topology evidence="1">Multi-pass membrane protein</topology>
    </subcellularLocation>
</comment>
<proteinExistence type="predicted"/>
<dbReference type="OrthoDB" id="134519at2157"/>
<feature type="transmembrane region" description="Helical" evidence="5">
    <location>
        <begin position="71"/>
        <end position="90"/>
    </location>
</feature>
<accession>A0A0E3SD25</accession>
<dbReference type="GeneID" id="24832787"/>
<evidence type="ECO:0000256" key="5">
    <source>
        <dbReference type="SAM" id="Phobius"/>
    </source>
</evidence>
<dbReference type="EMBL" id="CP009516">
    <property type="protein sequence ID" value="AKB79929.1"/>
    <property type="molecule type" value="Genomic_DNA"/>
</dbReference>
<evidence type="ECO:0000259" key="6">
    <source>
        <dbReference type="Pfam" id="PF06803"/>
    </source>
</evidence>
<keyword evidence="4 5" id="KW-0472">Membrane</keyword>
<evidence type="ECO:0000256" key="1">
    <source>
        <dbReference type="ARBA" id="ARBA00004127"/>
    </source>
</evidence>
<dbReference type="GO" id="GO:0012505">
    <property type="term" value="C:endomembrane system"/>
    <property type="evidence" value="ECO:0007669"/>
    <property type="project" value="UniProtKB-SubCell"/>
</dbReference>
<dbReference type="AlphaFoldDB" id="A0A0E3SD25"/>
<gene>
    <name evidence="7" type="ORF">MSHOH_3446</name>
</gene>
<evidence type="ECO:0000313" key="8">
    <source>
        <dbReference type="Proteomes" id="UP000033101"/>
    </source>
</evidence>
<keyword evidence="3 5" id="KW-1133">Transmembrane helix</keyword>
<dbReference type="InterPro" id="IPR010652">
    <property type="entry name" value="DUF1232"/>
</dbReference>
<evidence type="ECO:0000256" key="4">
    <source>
        <dbReference type="ARBA" id="ARBA00023136"/>
    </source>
</evidence>
<organism evidence="7 8">
    <name type="scientific">Methanosarcina horonobensis HB-1 = JCM 15518</name>
    <dbReference type="NCBI Taxonomy" id="1434110"/>
    <lineage>
        <taxon>Archaea</taxon>
        <taxon>Methanobacteriati</taxon>
        <taxon>Methanobacteriota</taxon>
        <taxon>Stenosarchaea group</taxon>
        <taxon>Methanomicrobia</taxon>
        <taxon>Methanosarcinales</taxon>
        <taxon>Methanosarcinaceae</taxon>
        <taxon>Methanosarcina</taxon>
    </lineage>
</organism>
<feature type="transmembrane region" description="Helical" evidence="5">
    <location>
        <begin position="96"/>
        <end position="116"/>
    </location>
</feature>
<feature type="domain" description="DUF1232" evidence="6">
    <location>
        <begin position="76"/>
        <end position="111"/>
    </location>
</feature>
<dbReference type="HOGENOM" id="CLU_110199_0_1_2"/>
<name>A0A0E3SD25_9EURY</name>
<dbReference type="KEGG" id="mhor:MSHOH_3446"/>
<evidence type="ECO:0000313" key="7">
    <source>
        <dbReference type="EMBL" id="AKB79929.1"/>
    </source>
</evidence>
<keyword evidence="8" id="KW-1185">Reference proteome</keyword>
<keyword evidence="2 5" id="KW-0812">Transmembrane</keyword>
<protein>
    <submittedName>
        <fullName evidence="7">DUF1232 domain-containing protein</fullName>
    </submittedName>
</protein>
<evidence type="ECO:0000256" key="2">
    <source>
        <dbReference type="ARBA" id="ARBA00022692"/>
    </source>
</evidence>